<proteinExistence type="inferred from homology"/>
<dbReference type="InParanoid" id="F4P7B6"/>
<evidence type="ECO:0000313" key="7">
    <source>
        <dbReference type="EMBL" id="EGF79079.1"/>
    </source>
</evidence>
<dbReference type="Pfam" id="PF00494">
    <property type="entry name" value="SQS_PSY"/>
    <property type="match status" value="1"/>
</dbReference>
<dbReference type="InterPro" id="IPR008949">
    <property type="entry name" value="Isoprenoid_synthase_dom_sf"/>
</dbReference>
<evidence type="ECO:0000256" key="6">
    <source>
        <dbReference type="ARBA" id="ARBA00038273"/>
    </source>
</evidence>
<keyword evidence="4" id="KW-0496">Mitochondrion</keyword>
<protein>
    <recommendedName>
        <fullName evidence="9">Squalene/phytoene synthase</fullName>
    </recommendedName>
</protein>
<evidence type="ECO:0000256" key="1">
    <source>
        <dbReference type="ARBA" id="ARBA00004273"/>
    </source>
</evidence>
<dbReference type="GO" id="GO:0005743">
    <property type="term" value="C:mitochondrial inner membrane"/>
    <property type="evidence" value="ECO:0007669"/>
    <property type="project" value="UniProtKB-SubCell"/>
</dbReference>
<dbReference type="GeneID" id="18243777"/>
<dbReference type="EMBL" id="GL882887">
    <property type="protein sequence ID" value="EGF79079.1"/>
    <property type="molecule type" value="Genomic_DNA"/>
</dbReference>
<dbReference type="RefSeq" id="XP_006680566.1">
    <property type="nucleotide sequence ID" value="XM_006680503.1"/>
</dbReference>
<dbReference type="PANTHER" id="PTHR21181">
    <property type="match status" value="1"/>
</dbReference>
<dbReference type="Proteomes" id="UP000007241">
    <property type="component" value="Unassembled WGS sequence"/>
</dbReference>
<dbReference type="GO" id="GO:0032981">
    <property type="term" value="P:mitochondrial respiratory chain complex I assembly"/>
    <property type="evidence" value="ECO:0000318"/>
    <property type="project" value="GO_Central"/>
</dbReference>
<dbReference type="STRING" id="684364.F4P7B6"/>
<evidence type="ECO:0008006" key="9">
    <source>
        <dbReference type="Google" id="ProtNLM"/>
    </source>
</evidence>
<evidence type="ECO:0000256" key="4">
    <source>
        <dbReference type="ARBA" id="ARBA00023128"/>
    </source>
</evidence>
<reference evidence="7 8" key="1">
    <citation type="submission" date="2009-12" db="EMBL/GenBank/DDBJ databases">
        <title>The draft genome of Batrachochytrium dendrobatidis.</title>
        <authorList>
            <consortium name="US DOE Joint Genome Institute (JGI-PGF)"/>
            <person name="Kuo A."/>
            <person name="Salamov A."/>
            <person name="Schmutz J."/>
            <person name="Lucas S."/>
            <person name="Pitluck S."/>
            <person name="Rosenblum E."/>
            <person name="Stajich J."/>
            <person name="Eisen M."/>
            <person name="Grigoriev I.V."/>
        </authorList>
    </citation>
    <scope>NUCLEOTIDE SEQUENCE [LARGE SCALE GENOMIC DNA]</scope>
    <source>
        <strain evidence="8">JAM81 / FGSC 10211</strain>
    </source>
</reference>
<keyword evidence="3" id="KW-0809">Transit peptide</keyword>
<organism evidence="7 8">
    <name type="scientific">Batrachochytrium dendrobatidis (strain JAM81 / FGSC 10211)</name>
    <name type="common">Frog chytrid fungus</name>
    <dbReference type="NCBI Taxonomy" id="684364"/>
    <lineage>
        <taxon>Eukaryota</taxon>
        <taxon>Fungi</taxon>
        <taxon>Fungi incertae sedis</taxon>
        <taxon>Chytridiomycota</taxon>
        <taxon>Chytridiomycota incertae sedis</taxon>
        <taxon>Chytridiomycetes</taxon>
        <taxon>Rhizophydiales</taxon>
        <taxon>Rhizophydiales incertae sedis</taxon>
        <taxon>Batrachochytrium</taxon>
    </lineage>
</organism>
<name>F4P7B6_BATDJ</name>
<accession>F4P7B6</accession>
<keyword evidence="5" id="KW-0472">Membrane</keyword>
<gene>
    <name evidence="7" type="ORF">BATDEDRAFT_90173</name>
</gene>
<evidence type="ECO:0000256" key="2">
    <source>
        <dbReference type="ARBA" id="ARBA00022792"/>
    </source>
</evidence>
<dbReference type="OMA" id="MINAREQ"/>
<dbReference type="Gene3D" id="1.10.600.10">
    <property type="entry name" value="Farnesyl Diphosphate Synthase"/>
    <property type="match status" value="1"/>
</dbReference>
<comment type="similarity">
    <text evidence="6">Belongs to the NDUFAF6 family.</text>
</comment>
<dbReference type="HOGENOM" id="CLU_037269_6_2_1"/>
<evidence type="ECO:0000256" key="5">
    <source>
        <dbReference type="ARBA" id="ARBA00023136"/>
    </source>
</evidence>
<keyword evidence="2" id="KW-0999">Mitochondrion inner membrane</keyword>
<dbReference type="OrthoDB" id="270318at2759"/>
<keyword evidence="8" id="KW-1185">Reference proteome</keyword>
<dbReference type="AlphaFoldDB" id="F4P7B6"/>
<evidence type="ECO:0000256" key="3">
    <source>
        <dbReference type="ARBA" id="ARBA00022946"/>
    </source>
</evidence>
<dbReference type="GO" id="GO:0005739">
    <property type="term" value="C:mitochondrion"/>
    <property type="evidence" value="ECO:0000318"/>
    <property type="project" value="GO_Central"/>
</dbReference>
<sequence length="272" mass="30956">MDLVRTHDYEQFLITLFTPEFARQTVWALKAFNVETAIIRDAVTDVNIGSMRIQWWRDAIEKTFQGSAPNHPVMMALAKSLESTRLSRMWFTKILAAREANLRDTQHTTIADLEAYSENTMSSLIYLHLEALGVTDVNAEHAASHSGKAIGITTALRSTPFNISKQRFYLPTEIMAQHQVVTEDIFRFGSNEHLLDAVFTIATRANDQILTARSFSKDVPITAIPALLPLILGDNYLTNLQKANFNVFDPSLQKKSLFLQFYIWNLARKNKY</sequence>
<dbReference type="SUPFAM" id="SSF48576">
    <property type="entry name" value="Terpenoid synthases"/>
    <property type="match status" value="1"/>
</dbReference>
<dbReference type="PANTHER" id="PTHR21181:SF13">
    <property type="entry name" value="NADH DEHYDROGENASE (UBIQUINONE) COMPLEX I, ASSEMBLY FACTOR 6"/>
    <property type="match status" value="1"/>
</dbReference>
<comment type="subcellular location">
    <subcellularLocation>
        <location evidence="1">Mitochondrion inner membrane</location>
    </subcellularLocation>
</comment>
<evidence type="ECO:0000313" key="8">
    <source>
        <dbReference type="Proteomes" id="UP000007241"/>
    </source>
</evidence>
<dbReference type="InterPro" id="IPR002060">
    <property type="entry name" value="Squ/phyt_synthse"/>
</dbReference>